<dbReference type="AlphaFoldDB" id="A0A1P9WYS7"/>
<name>A0A1P9WYS7_9BACT</name>
<proteinExistence type="predicted"/>
<reference evidence="1 2" key="1">
    <citation type="submission" date="2016-01" db="EMBL/GenBank/DDBJ databases">
        <authorList>
            <person name="Oliw E.H."/>
        </authorList>
    </citation>
    <scope>NUCLEOTIDE SEQUENCE [LARGE SCALE GENOMIC DNA]</scope>
    <source>
        <strain evidence="1 2">DY10</strain>
    </source>
</reference>
<dbReference type="RefSeq" id="WP_077131967.1">
    <property type="nucleotide sequence ID" value="NZ_CP014263.1"/>
</dbReference>
<keyword evidence="2" id="KW-1185">Reference proteome</keyword>
<dbReference type="Proteomes" id="UP000187941">
    <property type="component" value="Chromosome"/>
</dbReference>
<gene>
    <name evidence="1" type="ORF">AWR27_15140</name>
</gene>
<protein>
    <recommendedName>
        <fullName evidence="3">DUF4347 domain-containing protein</fullName>
    </recommendedName>
</protein>
<dbReference type="STRING" id="1178516.AWR27_15140"/>
<organism evidence="1 2">
    <name type="scientific">Spirosoma montaniterrae</name>
    <dbReference type="NCBI Taxonomy" id="1178516"/>
    <lineage>
        <taxon>Bacteria</taxon>
        <taxon>Pseudomonadati</taxon>
        <taxon>Bacteroidota</taxon>
        <taxon>Cytophagia</taxon>
        <taxon>Cytophagales</taxon>
        <taxon>Cytophagaceae</taxon>
        <taxon>Spirosoma</taxon>
    </lineage>
</organism>
<evidence type="ECO:0008006" key="3">
    <source>
        <dbReference type="Google" id="ProtNLM"/>
    </source>
</evidence>
<dbReference type="KEGG" id="smon:AWR27_15140"/>
<evidence type="ECO:0000313" key="1">
    <source>
        <dbReference type="EMBL" id="AQG80540.1"/>
    </source>
</evidence>
<sequence length="191" mass="20542">MDKSWMILTDAEFAAYVSPGPADLQSFDKNSDTKTVMDWVGKQIALKKITKMYLIAHGISVSNKGASLGMSMEGNYSLPEKIGGYGISIGDTPIGVDNDSLFKAWGRKGLKSIVMLSCGIVNGDGQGNWGDGRTLCQHIATYTGATVYASDTVQCIGLDWQGDVFKFSPNMSTGGTRVARPYPALLQRVDN</sequence>
<evidence type="ECO:0000313" key="2">
    <source>
        <dbReference type="Proteomes" id="UP000187941"/>
    </source>
</evidence>
<dbReference type="EMBL" id="CP014263">
    <property type="protein sequence ID" value="AQG80540.1"/>
    <property type="molecule type" value="Genomic_DNA"/>
</dbReference>
<accession>A0A1P9WYS7</accession>